<keyword evidence="7" id="KW-1185">Reference proteome</keyword>
<dbReference type="InterPro" id="IPR032259">
    <property type="entry name" value="HIBYL-CoA-H"/>
</dbReference>
<dbReference type="InterPro" id="IPR045004">
    <property type="entry name" value="ECH_dom"/>
</dbReference>
<sequence>MASLSPDDEQGILVQEPNSFVRSLTLNRPEQLNALSNDMVSRLIELVLFYQQDAKINLVILKGEGRAFCAGGDVAALARLLFEGNWRTAIEINGKLYKLMHLVATNKKPQVAILDGIVMGAGAAISIHGRFRVATKNSIFAMPETALGCFPDMGSSHFLSRLPGSLGEYLALTGARLDGADMLACGLATHFVASDKLALLEEALVLKMASPNISSYDLADNISAIIKEYSQQPNLSERSALNRMDTINKCFSKRTAEEIFTALENEATNSKTDDPWFSSTIHKLNRAAPASLKIALRSVRQGRTEGVVECLVREHRISSIGLRVEAHTDFKEGCRALLLDKDGNPKWEPRRLELVDDEMIDKFFTPFDENDELKELQVPTISKL</sequence>
<dbReference type="FunFam" id="3.90.226.10:FF:000027">
    <property type="entry name" value="Probable 3-hydroxyisobutyryl-CoA hydrolase 2"/>
    <property type="match status" value="1"/>
</dbReference>
<dbReference type="AlphaFoldDB" id="A0AAW1W119"/>
<evidence type="ECO:0000256" key="1">
    <source>
        <dbReference type="ARBA" id="ARBA00001709"/>
    </source>
</evidence>
<evidence type="ECO:0000256" key="4">
    <source>
        <dbReference type="RuleBase" id="RU369070"/>
    </source>
</evidence>
<accession>A0AAW1W119</accession>
<dbReference type="InterPro" id="IPR029045">
    <property type="entry name" value="ClpP/crotonase-like_dom_sf"/>
</dbReference>
<feature type="domain" description="Enoyl-CoA hydratase/isomerase" evidence="5">
    <location>
        <begin position="22"/>
        <end position="364"/>
    </location>
</feature>
<dbReference type="EC" id="3.1.2.4" evidence="2 4"/>
<gene>
    <name evidence="6" type="ORF">M0R45_036990</name>
</gene>
<keyword evidence="3 4" id="KW-0378">Hydrolase</keyword>
<dbReference type="PANTHER" id="PTHR43176:SF3">
    <property type="entry name" value="3-HYDROXYISOBUTYRYL-COA HYDROLASE, MITOCHONDRIAL"/>
    <property type="match status" value="1"/>
</dbReference>
<comment type="function">
    <text evidence="4">Hydrolyzes 3-hydroxyisobutyryl-CoA (HIBYL-CoA), a saline catabolite. Has high activity toward isobutyryl-CoA. Could be an isobutyryl-CoA dehydrogenase that functions in valine catabolism.</text>
</comment>
<dbReference type="SUPFAM" id="SSF52096">
    <property type="entry name" value="ClpP/crotonase"/>
    <property type="match status" value="1"/>
</dbReference>
<dbReference type="Proteomes" id="UP001457282">
    <property type="component" value="Unassembled WGS sequence"/>
</dbReference>
<comment type="catalytic activity">
    <reaction evidence="1 4">
        <text>3-hydroxy-2-methylpropanoyl-CoA + H2O = 3-hydroxy-2-methylpropanoate + CoA + H(+)</text>
        <dbReference type="Rhea" id="RHEA:20888"/>
        <dbReference type="ChEBI" id="CHEBI:11805"/>
        <dbReference type="ChEBI" id="CHEBI:15377"/>
        <dbReference type="ChEBI" id="CHEBI:15378"/>
        <dbReference type="ChEBI" id="CHEBI:57287"/>
        <dbReference type="ChEBI" id="CHEBI:57340"/>
        <dbReference type="EC" id="3.1.2.4"/>
    </reaction>
</comment>
<protein>
    <recommendedName>
        <fullName evidence="2 4">3-hydroxyisobutyryl-CoA hydrolase</fullName>
        <shortName evidence="4">HIB-CoA hydrolase</shortName>
        <shortName evidence="4">HIBYL-CoA-H</shortName>
        <ecNumber evidence="2 4">3.1.2.4</ecNumber>
    </recommendedName>
    <alternativeName>
        <fullName evidence="4">3-hydroxyisobutyryl-coenzyme A hydrolase</fullName>
    </alternativeName>
</protein>
<evidence type="ECO:0000313" key="7">
    <source>
        <dbReference type="Proteomes" id="UP001457282"/>
    </source>
</evidence>
<dbReference type="GO" id="GO:0006574">
    <property type="term" value="P:L-valine catabolic process"/>
    <property type="evidence" value="ECO:0007669"/>
    <property type="project" value="UniProtKB-UniRule"/>
</dbReference>
<dbReference type="NCBIfam" id="NF004127">
    <property type="entry name" value="PRK05617.1"/>
    <property type="match status" value="1"/>
</dbReference>
<comment type="caution">
    <text evidence="6">The sequence shown here is derived from an EMBL/GenBank/DDBJ whole genome shotgun (WGS) entry which is preliminary data.</text>
</comment>
<dbReference type="GO" id="GO:0003860">
    <property type="term" value="F:3-hydroxyisobutyryl-CoA hydrolase activity"/>
    <property type="evidence" value="ECO:0007669"/>
    <property type="project" value="UniProtKB-UniRule"/>
</dbReference>
<reference evidence="6 7" key="1">
    <citation type="journal article" date="2023" name="G3 (Bethesda)">
        <title>A chromosome-length genome assembly and annotation of blackberry (Rubus argutus, cv. 'Hillquist').</title>
        <authorList>
            <person name="Bruna T."/>
            <person name="Aryal R."/>
            <person name="Dudchenko O."/>
            <person name="Sargent D.J."/>
            <person name="Mead D."/>
            <person name="Buti M."/>
            <person name="Cavallini A."/>
            <person name="Hytonen T."/>
            <person name="Andres J."/>
            <person name="Pham M."/>
            <person name="Weisz D."/>
            <person name="Mascagni F."/>
            <person name="Usai G."/>
            <person name="Natali L."/>
            <person name="Bassil N."/>
            <person name="Fernandez G.E."/>
            <person name="Lomsadze A."/>
            <person name="Armour M."/>
            <person name="Olukolu B."/>
            <person name="Poorten T."/>
            <person name="Britton C."/>
            <person name="Davik J."/>
            <person name="Ashrafi H."/>
            <person name="Aiden E.L."/>
            <person name="Borodovsky M."/>
            <person name="Worthington M."/>
        </authorList>
    </citation>
    <scope>NUCLEOTIDE SEQUENCE [LARGE SCALE GENOMIC DNA]</scope>
    <source>
        <strain evidence="6">PI 553951</strain>
    </source>
</reference>
<dbReference type="EMBL" id="JBEDUW010000007">
    <property type="protein sequence ID" value="KAK9913166.1"/>
    <property type="molecule type" value="Genomic_DNA"/>
</dbReference>
<dbReference type="Gene3D" id="3.90.226.10">
    <property type="entry name" value="2-enoyl-CoA Hydratase, Chain A, domain 1"/>
    <property type="match status" value="1"/>
</dbReference>
<dbReference type="PANTHER" id="PTHR43176">
    <property type="entry name" value="3-HYDROXYISOBUTYRYL-COA HYDROLASE-RELATED"/>
    <property type="match status" value="1"/>
</dbReference>
<proteinExistence type="inferred from homology"/>
<evidence type="ECO:0000256" key="3">
    <source>
        <dbReference type="ARBA" id="ARBA00022801"/>
    </source>
</evidence>
<comment type="similarity">
    <text evidence="4">Belongs to the enoyl-CoA hydratase/isomerase family.</text>
</comment>
<dbReference type="Pfam" id="PF16113">
    <property type="entry name" value="ECH_2"/>
    <property type="match status" value="1"/>
</dbReference>
<comment type="pathway">
    <text evidence="4">Amino-acid degradation; L-valine degradation.</text>
</comment>
<evidence type="ECO:0000256" key="2">
    <source>
        <dbReference type="ARBA" id="ARBA00011915"/>
    </source>
</evidence>
<name>A0AAW1W119_RUBAR</name>
<dbReference type="CDD" id="cd06558">
    <property type="entry name" value="crotonase-like"/>
    <property type="match status" value="1"/>
</dbReference>
<organism evidence="6 7">
    <name type="scientific">Rubus argutus</name>
    <name type="common">Southern blackberry</name>
    <dbReference type="NCBI Taxonomy" id="59490"/>
    <lineage>
        <taxon>Eukaryota</taxon>
        <taxon>Viridiplantae</taxon>
        <taxon>Streptophyta</taxon>
        <taxon>Embryophyta</taxon>
        <taxon>Tracheophyta</taxon>
        <taxon>Spermatophyta</taxon>
        <taxon>Magnoliopsida</taxon>
        <taxon>eudicotyledons</taxon>
        <taxon>Gunneridae</taxon>
        <taxon>Pentapetalae</taxon>
        <taxon>rosids</taxon>
        <taxon>fabids</taxon>
        <taxon>Rosales</taxon>
        <taxon>Rosaceae</taxon>
        <taxon>Rosoideae</taxon>
        <taxon>Rosoideae incertae sedis</taxon>
        <taxon>Rubus</taxon>
    </lineage>
</organism>
<evidence type="ECO:0000259" key="5">
    <source>
        <dbReference type="Pfam" id="PF16113"/>
    </source>
</evidence>
<evidence type="ECO:0000313" key="6">
    <source>
        <dbReference type="EMBL" id="KAK9913166.1"/>
    </source>
</evidence>